<proteinExistence type="predicted"/>
<evidence type="ECO:0000313" key="1">
    <source>
        <dbReference type="EMBL" id="DAF60867.1"/>
    </source>
</evidence>
<organism evidence="1">
    <name type="scientific">Siphoviridae sp. ctVDC13</name>
    <dbReference type="NCBI Taxonomy" id="2827880"/>
    <lineage>
        <taxon>Viruses</taxon>
        <taxon>Duplodnaviria</taxon>
        <taxon>Heunggongvirae</taxon>
        <taxon>Uroviricota</taxon>
        <taxon>Caudoviricetes</taxon>
    </lineage>
</organism>
<accession>A0A8S5TCV2</accession>
<name>A0A8S5TCV2_9CAUD</name>
<sequence length="89" mass="10449">MIHKEEYSTMSLAKARLDWLSTFVPKKEEGELEYKGMPIDADDIIAVLNHTSFSDRTISIVTSRIRINDRVQRKSCYTILEEIQKKFIR</sequence>
<reference evidence="1" key="1">
    <citation type="journal article" date="2021" name="Proc. Natl. Acad. Sci. U.S.A.">
        <title>A Catalog of Tens of Thousands of Viruses from Human Metagenomes Reveals Hidden Associations with Chronic Diseases.</title>
        <authorList>
            <person name="Tisza M.J."/>
            <person name="Buck C.B."/>
        </authorList>
    </citation>
    <scope>NUCLEOTIDE SEQUENCE</scope>
    <source>
        <strain evidence="1">CtVDC13</strain>
    </source>
</reference>
<dbReference type="EMBL" id="BK032798">
    <property type="protein sequence ID" value="DAF60867.1"/>
    <property type="molecule type" value="Genomic_DNA"/>
</dbReference>
<protein>
    <submittedName>
        <fullName evidence="1">Uncharacterized protein</fullName>
    </submittedName>
</protein>